<protein>
    <recommendedName>
        <fullName evidence="3">Restriction endonuclease</fullName>
    </recommendedName>
</protein>
<dbReference type="RefSeq" id="WP_182663886.1">
    <property type="nucleotide sequence ID" value="NZ_VKHS01000281.1"/>
</dbReference>
<evidence type="ECO:0000313" key="1">
    <source>
        <dbReference type="EMBL" id="MBB0230437.1"/>
    </source>
</evidence>
<dbReference type="AlphaFoldDB" id="A0A7W3XX55"/>
<comment type="caution">
    <text evidence="1">The sequence shown here is derived from an EMBL/GenBank/DDBJ whole genome shotgun (WGS) entry which is preliminary data.</text>
</comment>
<evidence type="ECO:0000313" key="2">
    <source>
        <dbReference type="Proteomes" id="UP000530234"/>
    </source>
</evidence>
<keyword evidence="2" id="KW-1185">Reference proteome</keyword>
<name>A0A7W3XX55_9ACTN</name>
<sequence>MTESVPVRCPACGREHAYSPPEYPCVCGAPVSVPVPLGGTAVEIRHRSWEDSWAEVACRSCGADGHWPQPEFICSCGATIRLAVAEGAPSEDSPAPDRPAFRPLTIRTAHDAVACAAQFLRWLGFEDVRPSAPRSADGVDLRGPEIVGAVNPATHPTGVRGIETLWLHGLSENAVPIAFSLAGYDRQARSRADELQLPLFVMDLTGTPQPVNDPADLLLRERDPGSRD</sequence>
<reference evidence="2" key="1">
    <citation type="submission" date="2019-10" db="EMBL/GenBank/DDBJ databases">
        <title>Streptomyces sp. nov., a novel actinobacterium isolated from alkaline environment.</title>
        <authorList>
            <person name="Golinska P."/>
        </authorList>
    </citation>
    <scope>NUCLEOTIDE SEQUENCE [LARGE SCALE GENOMIC DNA]</scope>
    <source>
        <strain evidence="2">DSM 42108</strain>
    </source>
</reference>
<dbReference type="Proteomes" id="UP000530234">
    <property type="component" value="Unassembled WGS sequence"/>
</dbReference>
<dbReference type="EMBL" id="VKHS01000281">
    <property type="protein sequence ID" value="MBB0230437.1"/>
    <property type="molecule type" value="Genomic_DNA"/>
</dbReference>
<accession>A0A7W3XX55</accession>
<gene>
    <name evidence="1" type="ORF">FOE67_13175</name>
</gene>
<proteinExistence type="predicted"/>
<evidence type="ECO:0008006" key="3">
    <source>
        <dbReference type="Google" id="ProtNLM"/>
    </source>
</evidence>
<organism evidence="1 2">
    <name type="scientific">Streptomyces calidiresistens</name>
    <dbReference type="NCBI Taxonomy" id="1485586"/>
    <lineage>
        <taxon>Bacteria</taxon>
        <taxon>Bacillati</taxon>
        <taxon>Actinomycetota</taxon>
        <taxon>Actinomycetes</taxon>
        <taxon>Kitasatosporales</taxon>
        <taxon>Streptomycetaceae</taxon>
        <taxon>Streptomyces</taxon>
    </lineage>
</organism>